<dbReference type="SUPFAM" id="SSF49329">
    <property type="entry name" value="Cu,Zn superoxide dismutase-like"/>
    <property type="match status" value="1"/>
</dbReference>
<sequence>MKAICILNGTVNGTIEFRQNTPNDHVHVIGKIIGLSKGLHGFHIHEYGDLSNGCTSAGEHYNPFNRIHGDITDPINRHLGDLGNINADENGIANVNFQDNIISLYGDYNILGRSLVVHDSPDDLGKTNHPLSKTTGNSGGRLACGIIGIAKD</sequence>
<evidence type="ECO:0000313" key="4">
    <source>
        <dbReference type="EMBL" id="CCU56159.1"/>
    </source>
</evidence>
<evidence type="ECO:0000256" key="1">
    <source>
        <dbReference type="ARBA" id="ARBA00004192"/>
    </source>
</evidence>
<dbReference type="Proteomes" id="UP000792374">
    <property type="component" value="Genome"/>
</dbReference>
<protein>
    <submittedName>
        <fullName evidence="4">Cu/Zn superoxide dismutase</fullName>
    </submittedName>
</protein>
<organism evidence="4 5">
    <name type="scientific">Choristoneura rosaceana entomopoxvirus 'L'</name>
    <dbReference type="NCBI Taxonomy" id="1293539"/>
    <lineage>
        <taxon>Viruses</taxon>
        <taxon>Varidnaviria</taxon>
        <taxon>Bamfordvirae</taxon>
        <taxon>Nucleocytoviricota</taxon>
        <taxon>Pokkesviricetes</taxon>
        <taxon>Chitovirales</taxon>
        <taxon>Poxviridae</taxon>
        <taxon>Entomopoxvirinae</taxon>
        <taxon>Betaentomopoxvirus</taxon>
        <taxon>Betaentomopoxvirus crosaceana</taxon>
        <taxon>Choristoneura rosaceana entomopoxvirus</taxon>
    </lineage>
</organism>
<keyword evidence="5" id="KW-1185">Reference proteome</keyword>
<dbReference type="InterPro" id="IPR018152">
    <property type="entry name" value="SOD_Cu/Zn_BS"/>
</dbReference>
<dbReference type="InterPro" id="IPR036423">
    <property type="entry name" value="SOD-like_Cu/Zn_dom_sf"/>
</dbReference>
<dbReference type="Pfam" id="PF00080">
    <property type="entry name" value="Sod_Cu"/>
    <property type="match status" value="1"/>
</dbReference>
<name>A0ABM9QKU7_9POXV</name>
<reference evidence="4" key="1">
    <citation type="journal article" date="2013" name="J. Virol.">
        <title>New Insights into the Evolution of Entomopoxvirinae from the Complete Genome Sequences of Four Entomopoxviruses Infecting Adoxophyes honmai, Choristoneura biennis, Choristoneura rosaceana, and Mythimna separata.</title>
        <authorList>
            <person name="Theze J."/>
            <person name="Takatsuka J."/>
            <person name="Li Z."/>
            <person name="Gallais J."/>
            <person name="Doucet D."/>
            <person name="Arif B."/>
            <person name="Nakai M."/>
            <person name="Herniou E.A."/>
        </authorList>
    </citation>
    <scope>NUCLEOTIDE SEQUENCE</scope>
</reference>
<dbReference type="PROSITE" id="PS00332">
    <property type="entry name" value="SOD_CU_ZN_2"/>
    <property type="match status" value="1"/>
</dbReference>
<dbReference type="Gene3D" id="2.60.40.200">
    <property type="entry name" value="Superoxide dismutase, copper/zinc binding domain"/>
    <property type="match status" value="1"/>
</dbReference>
<accession>A0ABM9QKU7</accession>
<dbReference type="EMBL" id="HF679133">
    <property type="protein sequence ID" value="CCU56159.1"/>
    <property type="molecule type" value="Genomic_DNA"/>
</dbReference>
<dbReference type="GeneID" id="15613582"/>
<dbReference type="CDD" id="cd00305">
    <property type="entry name" value="Cu-Zn_Superoxide_Dismutase"/>
    <property type="match status" value="1"/>
</dbReference>
<feature type="domain" description="Superoxide dismutase copper/zinc binding" evidence="3">
    <location>
        <begin position="11"/>
        <end position="147"/>
    </location>
</feature>
<gene>
    <name evidence="4" type="ORF">CHREV_257</name>
</gene>
<dbReference type="InterPro" id="IPR024134">
    <property type="entry name" value="SOD_Cu/Zn_/chaperone"/>
</dbReference>
<keyword evidence="2" id="KW-1035">Host cytoplasm</keyword>
<evidence type="ECO:0000256" key="2">
    <source>
        <dbReference type="ARBA" id="ARBA00023200"/>
    </source>
</evidence>
<evidence type="ECO:0000313" key="5">
    <source>
        <dbReference type="Proteomes" id="UP000792374"/>
    </source>
</evidence>
<dbReference type="RefSeq" id="YP_008004661.1">
    <property type="nucleotide sequence ID" value="NC_021249.1"/>
</dbReference>
<dbReference type="PANTHER" id="PTHR10003">
    <property type="entry name" value="SUPEROXIDE DISMUTASE CU-ZN -RELATED"/>
    <property type="match status" value="1"/>
</dbReference>
<comment type="subcellular location">
    <subcellularLocation>
        <location evidence="1">Host cytoplasm</location>
    </subcellularLocation>
</comment>
<proteinExistence type="predicted"/>
<dbReference type="PROSITE" id="PS00087">
    <property type="entry name" value="SOD_CU_ZN_1"/>
    <property type="match status" value="1"/>
</dbReference>
<dbReference type="PRINTS" id="PR00068">
    <property type="entry name" value="CUZNDISMTASE"/>
</dbReference>
<evidence type="ECO:0000259" key="3">
    <source>
        <dbReference type="Pfam" id="PF00080"/>
    </source>
</evidence>
<dbReference type="InterPro" id="IPR001424">
    <property type="entry name" value="SOD_Cu_Zn_dom"/>
</dbReference>